<evidence type="ECO:0000256" key="10">
    <source>
        <dbReference type="SAM" id="Phobius"/>
    </source>
</evidence>
<feature type="transmembrane region" description="Helical" evidence="10">
    <location>
        <begin position="359"/>
        <end position="379"/>
    </location>
</feature>
<dbReference type="PANTHER" id="PTHR32468:SF18">
    <property type="entry name" value="CATION_H(+) ANTIPORTER 1"/>
    <property type="match status" value="1"/>
</dbReference>
<evidence type="ECO:0000259" key="13">
    <source>
        <dbReference type="Pfam" id="PF23259"/>
    </source>
</evidence>
<dbReference type="InterPro" id="IPR057290">
    <property type="entry name" value="CHX17_C"/>
</dbReference>
<feature type="transmembrane region" description="Helical" evidence="10">
    <location>
        <begin position="46"/>
        <end position="64"/>
    </location>
</feature>
<evidence type="ECO:0000256" key="8">
    <source>
        <dbReference type="ARBA" id="ARBA00023136"/>
    </source>
</evidence>
<feature type="transmembrane region" description="Helical" evidence="10">
    <location>
        <begin position="12"/>
        <end position="34"/>
    </location>
</feature>
<reference evidence="14 15" key="2">
    <citation type="submission" date="2020-07" db="EMBL/GenBank/DDBJ databases">
        <title>Genome assembly of wild tea tree DASZ reveals pedigree and selection history of tea varieties.</title>
        <authorList>
            <person name="Zhang W."/>
        </authorList>
    </citation>
    <scope>NUCLEOTIDE SEQUENCE [LARGE SCALE GENOMIC DNA]</scope>
    <source>
        <strain evidence="15">cv. G240</strain>
        <tissue evidence="14">Leaf</tissue>
    </source>
</reference>
<comment type="caution">
    <text evidence="14">The sequence shown here is derived from an EMBL/GenBank/DDBJ whole genome shotgun (WGS) entry which is preliminary data.</text>
</comment>
<evidence type="ECO:0000256" key="1">
    <source>
        <dbReference type="ARBA" id="ARBA00004141"/>
    </source>
</evidence>
<evidence type="ECO:0000259" key="11">
    <source>
        <dbReference type="Pfam" id="PF00999"/>
    </source>
</evidence>
<feature type="domain" description="Cation/H+ exchanger transmembrane" evidence="11">
    <location>
        <begin position="30"/>
        <end position="415"/>
    </location>
</feature>
<keyword evidence="3" id="KW-0633">Potassium transport</keyword>
<evidence type="ECO:0000256" key="6">
    <source>
        <dbReference type="ARBA" id="ARBA00022989"/>
    </source>
</evidence>
<evidence type="ECO:0000256" key="7">
    <source>
        <dbReference type="ARBA" id="ARBA00023065"/>
    </source>
</evidence>
<keyword evidence="7" id="KW-0406">Ion transport</keyword>
<evidence type="ECO:0000256" key="3">
    <source>
        <dbReference type="ARBA" id="ARBA00022538"/>
    </source>
</evidence>
<comment type="similarity">
    <text evidence="9">Belongs to the monovalent cation:proton antiporter 2 (CPA2) transporter (TC 2.A.37) family. CHX (TC 2.A.37.4) subfamily.</text>
</comment>
<evidence type="ECO:0000313" key="14">
    <source>
        <dbReference type="EMBL" id="KAF5960879.1"/>
    </source>
</evidence>
<dbReference type="GO" id="GO:0015297">
    <property type="term" value="F:antiporter activity"/>
    <property type="evidence" value="ECO:0007669"/>
    <property type="project" value="InterPro"/>
</dbReference>
<keyword evidence="15" id="KW-1185">Reference proteome</keyword>
<sequence length="787" mass="86721">MDATRRVACNRELFNPVLTMGMQVSLILVLSHFFQLLLKPFGQPGPIAHILSGFVLGPTGLSRIPYIKKVFFQDVAGDYYETMALFSRIIIMFLMGLETDVPYLVRNLRPATVIAGGGCIMCTIFAAVITPFIYHETGAHGSMPIMALMIAVILSNSASPIVNCLATEWKFATTDFGRLAISSSLISDMYAVVLLVFSNRNKHGWGFMTWVLYGCLAFTMLVAVIVLNMYLANWLNRRNRNQKHLKNAEAFGILSVIVVTAMAIEMLGFNSIIACFLIGTMFPKGGKTARTLLAKLNYSVHNFVFPIYLGYMGFQANISVINSLTNLSIVVIVILLSLGGKITGTLVACSYLKIPLNEGVLFAFVMNVKGHVDLVTLSIGLQSKVVTGQVFYSLMLVTIILNTLIVGPMIAFMVRREGDSLGYRHVALEWQDPDIELRLLACVHNPRHVSTMVGLIAALKGNEHGPITPYLMHLVELPEKTKSDLMYHQREDDELSDEESYGGNDVTEINEAVDAFTSETGVMVHQVKAVSPFLSMCSDVCDRAEDVRASIILLHFHKHRRIDGKMETGKEGIRTTNQKVLRHAKCSVAILVDRGLTGKTVASGSESLQHVSTLFFGGPDDREALGFSRRLVMDHHINLTIIRFLPGSAKDRNVGVNVAHREEEVLMAISDHETENEADTAVLTEFYNRYVTSGQVGYVEKYVETGAETAAALRDMADMYSLFIVGKGGRGHSPLTSAMSDWEECPELGTVGDLLASTDFDLSGSVLRVRTQVLFAEQIVWSATTSL</sequence>
<keyword evidence="6 10" id="KW-1133">Transmembrane helix</keyword>
<feature type="transmembrane region" description="Helical" evidence="10">
    <location>
        <begin position="327"/>
        <end position="352"/>
    </location>
</feature>
<dbReference type="Pfam" id="PF00999">
    <property type="entry name" value="Na_H_Exchanger"/>
    <property type="match status" value="1"/>
</dbReference>
<feature type="domain" description="Cation/H(+) antiporter central" evidence="12">
    <location>
        <begin position="470"/>
        <end position="602"/>
    </location>
</feature>
<comment type="subcellular location">
    <subcellularLocation>
        <location evidence="1">Membrane</location>
        <topology evidence="1">Multi-pass membrane protein</topology>
    </subcellularLocation>
</comment>
<protein>
    <recommendedName>
        <fullName evidence="16">Cation/H+ exchanger domain-containing protein</fullName>
    </recommendedName>
</protein>
<feature type="transmembrane region" description="Helical" evidence="10">
    <location>
        <begin position="141"/>
        <end position="159"/>
    </location>
</feature>
<feature type="transmembrane region" description="Helical" evidence="10">
    <location>
        <begin position="391"/>
        <end position="414"/>
    </location>
</feature>
<dbReference type="GO" id="GO:0012505">
    <property type="term" value="C:endomembrane system"/>
    <property type="evidence" value="ECO:0007669"/>
    <property type="project" value="TreeGrafter"/>
</dbReference>
<evidence type="ECO:0000259" key="12">
    <source>
        <dbReference type="Pfam" id="PF23256"/>
    </source>
</evidence>
<feature type="transmembrane region" description="Helical" evidence="10">
    <location>
        <begin position="179"/>
        <end position="198"/>
    </location>
</feature>
<evidence type="ECO:0000256" key="2">
    <source>
        <dbReference type="ARBA" id="ARBA00022448"/>
    </source>
</evidence>
<organism evidence="14 15">
    <name type="scientific">Camellia sinensis</name>
    <name type="common">Tea plant</name>
    <name type="synonym">Thea sinensis</name>
    <dbReference type="NCBI Taxonomy" id="4442"/>
    <lineage>
        <taxon>Eukaryota</taxon>
        <taxon>Viridiplantae</taxon>
        <taxon>Streptophyta</taxon>
        <taxon>Embryophyta</taxon>
        <taxon>Tracheophyta</taxon>
        <taxon>Spermatophyta</taxon>
        <taxon>Magnoliopsida</taxon>
        <taxon>eudicotyledons</taxon>
        <taxon>Gunneridae</taxon>
        <taxon>Pentapetalae</taxon>
        <taxon>asterids</taxon>
        <taxon>Ericales</taxon>
        <taxon>Theaceae</taxon>
        <taxon>Camellia</taxon>
    </lineage>
</organism>
<dbReference type="GO" id="GO:0006813">
    <property type="term" value="P:potassium ion transport"/>
    <property type="evidence" value="ECO:0007669"/>
    <property type="project" value="UniProtKB-KW"/>
</dbReference>
<name>A0A7J7I7I9_CAMSI</name>
<dbReference type="Pfam" id="PF23256">
    <property type="entry name" value="CHX17_2nd"/>
    <property type="match status" value="1"/>
</dbReference>
<keyword evidence="2" id="KW-0813">Transport</keyword>
<evidence type="ECO:0000313" key="15">
    <source>
        <dbReference type="Proteomes" id="UP000593564"/>
    </source>
</evidence>
<dbReference type="Proteomes" id="UP000593564">
    <property type="component" value="Unassembled WGS sequence"/>
</dbReference>
<keyword evidence="8 10" id="KW-0472">Membrane</keyword>
<evidence type="ECO:0000256" key="9">
    <source>
        <dbReference type="ARBA" id="ARBA00038341"/>
    </source>
</evidence>
<reference evidence="15" key="1">
    <citation type="journal article" date="2020" name="Nat. Commun.">
        <title>Genome assembly of wild tea tree DASZ reveals pedigree and selection history of tea varieties.</title>
        <authorList>
            <person name="Zhang W."/>
            <person name="Zhang Y."/>
            <person name="Qiu H."/>
            <person name="Guo Y."/>
            <person name="Wan H."/>
            <person name="Zhang X."/>
            <person name="Scossa F."/>
            <person name="Alseekh S."/>
            <person name="Zhang Q."/>
            <person name="Wang P."/>
            <person name="Xu L."/>
            <person name="Schmidt M.H."/>
            <person name="Jia X."/>
            <person name="Li D."/>
            <person name="Zhu A."/>
            <person name="Guo F."/>
            <person name="Chen W."/>
            <person name="Ni D."/>
            <person name="Usadel B."/>
            <person name="Fernie A.R."/>
            <person name="Wen W."/>
        </authorList>
    </citation>
    <scope>NUCLEOTIDE SEQUENCE [LARGE SCALE GENOMIC DNA]</scope>
    <source>
        <strain evidence="15">cv. G240</strain>
    </source>
</reference>
<feature type="transmembrane region" description="Helical" evidence="10">
    <location>
        <begin position="111"/>
        <end position="134"/>
    </location>
</feature>
<dbReference type="InterPro" id="IPR057291">
    <property type="entry name" value="CHX17_2nd"/>
</dbReference>
<keyword evidence="4 10" id="KW-0812">Transmembrane</keyword>
<dbReference type="PANTHER" id="PTHR32468">
    <property type="entry name" value="CATION/H + ANTIPORTER"/>
    <property type="match status" value="1"/>
</dbReference>
<dbReference type="GO" id="GO:0016020">
    <property type="term" value="C:membrane"/>
    <property type="evidence" value="ECO:0007669"/>
    <property type="project" value="UniProtKB-SubCell"/>
</dbReference>
<proteinExistence type="inferred from homology"/>
<dbReference type="EMBL" id="JACBKZ010000001">
    <property type="protein sequence ID" value="KAF5960879.1"/>
    <property type="molecule type" value="Genomic_DNA"/>
</dbReference>
<dbReference type="InterPro" id="IPR050794">
    <property type="entry name" value="CPA2_transporter"/>
</dbReference>
<dbReference type="GO" id="GO:1902600">
    <property type="term" value="P:proton transmembrane transport"/>
    <property type="evidence" value="ECO:0007669"/>
    <property type="project" value="InterPro"/>
</dbReference>
<feature type="transmembrane region" description="Helical" evidence="10">
    <location>
        <begin position="303"/>
        <end position="321"/>
    </location>
</feature>
<dbReference type="Pfam" id="PF23259">
    <property type="entry name" value="CHX17_C"/>
    <property type="match status" value="1"/>
</dbReference>
<evidence type="ECO:0000256" key="4">
    <source>
        <dbReference type="ARBA" id="ARBA00022692"/>
    </source>
</evidence>
<dbReference type="Gene3D" id="1.20.1530.20">
    <property type="match status" value="1"/>
</dbReference>
<keyword evidence="5" id="KW-0630">Potassium</keyword>
<dbReference type="GO" id="GO:0006885">
    <property type="term" value="P:regulation of pH"/>
    <property type="evidence" value="ECO:0007669"/>
    <property type="project" value="TreeGrafter"/>
</dbReference>
<dbReference type="InterPro" id="IPR006153">
    <property type="entry name" value="Cation/H_exchanger_TM"/>
</dbReference>
<gene>
    <name evidence="14" type="ORF">HYC85_002088</name>
</gene>
<feature type="transmembrane region" description="Helical" evidence="10">
    <location>
        <begin position="251"/>
        <end position="282"/>
    </location>
</feature>
<feature type="domain" description="Cation/H(+) antiporter C-terminal" evidence="13">
    <location>
        <begin position="611"/>
        <end position="770"/>
    </location>
</feature>
<accession>A0A7J7I7I9</accession>
<evidence type="ECO:0008006" key="16">
    <source>
        <dbReference type="Google" id="ProtNLM"/>
    </source>
</evidence>
<feature type="transmembrane region" description="Helical" evidence="10">
    <location>
        <begin position="210"/>
        <end position="231"/>
    </location>
</feature>
<dbReference type="AlphaFoldDB" id="A0A7J7I7I9"/>
<dbReference type="InterPro" id="IPR038770">
    <property type="entry name" value="Na+/solute_symporter_sf"/>
</dbReference>
<evidence type="ECO:0000256" key="5">
    <source>
        <dbReference type="ARBA" id="ARBA00022958"/>
    </source>
</evidence>